<sequence>MALARLADAGQARLSREGFVTAASRQGAATPLEARILAEVRHGGRYLPDLLASASTSAEASSLRTHLVNRGLLRPRRSLRPRLYPWLFMLSFALVAAGVVSFVAPDVLSFVPYAVPRWTWFTAAVALLAWATLLSARDPGRLRTRTAHRMVNRAHRQLTSTRGPERHTPHYRLRAVAVTGLGGQAALFGLTPAVVGSRRKSSDSGSCGSGCSSSSCGSSDGGSSCGGGCGGGGGD</sequence>
<protein>
    <recommendedName>
        <fullName evidence="5">TIGR04222 domain-containing membrane protein</fullName>
    </recommendedName>
</protein>
<keyword evidence="2" id="KW-0812">Transmembrane</keyword>
<keyword evidence="2" id="KW-0472">Membrane</keyword>
<evidence type="ECO:0000313" key="4">
    <source>
        <dbReference type="Proteomes" id="UP000093053"/>
    </source>
</evidence>
<feature type="compositionally biased region" description="Gly residues" evidence="1">
    <location>
        <begin position="219"/>
        <end position="235"/>
    </location>
</feature>
<dbReference type="STRING" id="1586287.BBK82_06210"/>
<dbReference type="EMBL" id="CP016793">
    <property type="protein sequence ID" value="ANZ35732.1"/>
    <property type="molecule type" value="Genomic_DNA"/>
</dbReference>
<dbReference type="KEGG" id="led:BBK82_06210"/>
<evidence type="ECO:0000256" key="1">
    <source>
        <dbReference type="SAM" id="MobiDB-lite"/>
    </source>
</evidence>
<name>A0A1B2HDF7_9PSEU</name>
<feature type="transmembrane region" description="Helical" evidence="2">
    <location>
        <begin position="83"/>
        <end position="105"/>
    </location>
</feature>
<evidence type="ECO:0000313" key="3">
    <source>
        <dbReference type="EMBL" id="ANZ35732.1"/>
    </source>
</evidence>
<evidence type="ECO:0008006" key="5">
    <source>
        <dbReference type="Google" id="ProtNLM"/>
    </source>
</evidence>
<gene>
    <name evidence="3" type="ORF">BBK82_06210</name>
</gene>
<keyword evidence="4" id="KW-1185">Reference proteome</keyword>
<feature type="transmembrane region" description="Helical" evidence="2">
    <location>
        <begin position="117"/>
        <end position="136"/>
    </location>
</feature>
<feature type="compositionally biased region" description="Low complexity" evidence="1">
    <location>
        <begin position="203"/>
        <end position="218"/>
    </location>
</feature>
<dbReference type="RefSeq" id="WP_065914140.1">
    <property type="nucleotide sequence ID" value="NZ_CP016793.1"/>
</dbReference>
<evidence type="ECO:0000256" key="2">
    <source>
        <dbReference type="SAM" id="Phobius"/>
    </source>
</evidence>
<dbReference type="Proteomes" id="UP000093053">
    <property type="component" value="Chromosome"/>
</dbReference>
<proteinExistence type="predicted"/>
<organism evidence="3 4">
    <name type="scientific">Lentzea guizhouensis</name>
    <dbReference type="NCBI Taxonomy" id="1586287"/>
    <lineage>
        <taxon>Bacteria</taxon>
        <taxon>Bacillati</taxon>
        <taxon>Actinomycetota</taxon>
        <taxon>Actinomycetes</taxon>
        <taxon>Pseudonocardiales</taxon>
        <taxon>Pseudonocardiaceae</taxon>
        <taxon>Lentzea</taxon>
    </lineage>
</organism>
<feature type="region of interest" description="Disordered" evidence="1">
    <location>
        <begin position="196"/>
        <end position="235"/>
    </location>
</feature>
<reference evidence="3 4" key="1">
    <citation type="submission" date="2016-07" db="EMBL/GenBank/DDBJ databases">
        <title>Complete genome sequence of the Lentzea guizhouensis DHS C013.</title>
        <authorList>
            <person name="Cao C."/>
        </authorList>
    </citation>
    <scope>NUCLEOTIDE SEQUENCE [LARGE SCALE GENOMIC DNA]</scope>
    <source>
        <strain evidence="3 4">DHS C013</strain>
    </source>
</reference>
<dbReference type="AlphaFoldDB" id="A0A1B2HDF7"/>
<accession>A0A1B2HDF7</accession>
<keyword evidence="2" id="KW-1133">Transmembrane helix</keyword>